<dbReference type="Proteomes" id="UP001196413">
    <property type="component" value="Unassembled WGS sequence"/>
</dbReference>
<evidence type="ECO:0000313" key="3">
    <source>
        <dbReference type="Proteomes" id="UP001196413"/>
    </source>
</evidence>
<comment type="caution">
    <text evidence="2">The sequence shown here is derived from an EMBL/GenBank/DDBJ whole genome shotgun (WGS) entry which is preliminary data.</text>
</comment>
<name>A0AAD5QEN7_PARTN</name>
<feature type="compositionally biased region" description="Basic residues" evidence="1">
    <location>
        <begin position="102"/>
        <end position="113"/>
    </location>
</feature>
<keyword evidence="3" id="KW-1185">Reference proteome</keyword>
<feature type="region of interest" description="Disordered" evidence="1">
    <location>
        <begin position="96"/>
        <end position="138"/>
    </location>
</feature>
<proteinExistence type="predicted"/>
<evidence type="ECO:0000256" key="1">
    <source>
        <dbReference type="SAM" id="MobiDB-lite"/>
    </source>
</evidence>
<dbReference type="EMBL" id="JAHQIW010000634">
    <property type="protein sequence ID" value="KAJ1349273.1"/>
    <property type="molecule type" value="Genomic_DNA"/>
</dbReference>
<accession>A0AAD5QEN7</accession>
<feature type="region of interest" description="Disordered" evidence="1">
    <location>
        <begin position="20"/>
        <end position="73"/>
    </location>
</feature>
<evidence type="ECO:0000313" key="2">
    <source>
        <dbReference type="EMBL" id="KAJ1349273.1"/>
    </source>
</evidence>
<organism evidence="2 3">
    <name type="scientific">Parelaphostrongylus tenuis</name>
    <name type="common">Meningeal worm</name>
    <dbReference type="NCBI Taxonomy" id="148309"/>
    <lineage>
        <taxon>Eukaryota</taxon>
        <taxon>Metazoa</taxon>
        <taxon>Ecdysozoa</taxon>
        <taxon>Nematoda</taxon>
        <taxon>Chromadorea</taxon>
        <taxon>Rhabditida</taxon>
        <taxon>Rhabditina</taxon>
        <taxon>Rhabditomorpha</taxon>
        <taxon>Strongyloidea</taxon>
        <taxon>Metastrongylidae</taxon>
        <taxon>Parelaphostrongylus</taxon>
    </lineage>
</organism>
<protein>
    <submittedName>
        <fullName evidence="2">Uncharacterized protein</fullName>
    </submittedName>
</protein>
<sequence>MDHSVETYPFQTGVLRSHFTSRNVRRPGRANAAPSAVLNHLPNIRRSRPKQSLQQRSNMDEKAGDGFGSKNDASIFAGNMSTSFIKEISDYLYDLLTDKTPSQRRKSLRRSNSPRRSNEENDNFEPETPHSIHDKNHK</sequence>
<reference evidence="2" key="1">
    <citation type="submission" date="2021-06" db="EMBL/GenBank/DDBJ databases">
        <title>Parelaphostrongylus tenuis whole genome reference sequence.</title>
        <authorList>
            <person name="Garwood T.J."/>
            <person name="Larsen P.A."/>
            <person name="Fountain-Jones N.M."/>
            <person name="Garbe J.R."/>
            <person name="Macchietto M.G."/>
            <person name="Kania S.A."/>
            <person name="Gerhold R.W."/>
            <person name="Richards J.E."/>
            <person name="Wolf T.M."/>
        </authorList>
    </citation>
    <scope>NUCLEOTIDE SEQUENCE</scope>
    <source>
        <strain evidence="2">MNPRO001-30</strain>
        <tissue evidence="2">Meninges</tissue>
    </source>
</reference>
<dbReference type="AlphaFoldDB" id="A0AAD5QEN7"/>
<gene>
    <name evidence="2" type="ORF">KIN20_004757</name>
</gene>
<feature type="compositionally biased region" description="Basic and acidic residues" evidence="1">
    <location>
        <begin position="127"/>
        <end position="138"/>
    </location>
</feature>